<dbReference type="InterPro" id="IPR002716">
    <property type="entry name" value="PIN_dom"/>
</dbReference>
<evidence type="ECO:0000313" key="3">
    <source>
        <dbReference type="Proteomes" id="UP000178597"/>
    </source>
</evidence>
<name>A0A1F7H8B0_9BACT</name>
<comment type="caution">
    <text evidence="2">The sequence shown here is derived from an EMBL/GenBank/DDBJ whole genome shotgun (WGS) entry which is preliminary data.</text>
</comment>
<proteinExistence type="predicted"/>
<evidence type="ECO:0000259" key="1">
    <source>
        <dbReference type="SMART" id="SM00670"/>
    </source>
</evidence>
<dbReference type="Proteomes" id="UP000178597">
    <property type="component" value="Unassembled WGS sequence"/>
</dbReference>
<gene>
    <name evidence="2" type="ORF">A3C28_02005</name>
</gene>
<protein>
    <recommendedName>
        <fullName evidence="1">PIN domain-containing protein</fullName>
    </recommendedName>
</protein>
<dbReference type="InterPro" id="IPR029060">
    <property type="entry name" value="PIN-like_dom_sf"/>
</dbReference>
<dbReference type="SMART" id="SM00670">
    <property type="entry name" value="PINc"/>
    <property type="match status" value="1"/>
</dbReference>
<accession>A0A1F7H8B0</accession>
<evidence type="ECO:0000313" key="2">
    <source>
        <dbReference type="EMBL" id="OGK26912.1"/>
    </source>
</evidence>
<organism evidence="2 3">
    <name type="scientific">Candidatus Roizmanbacteria bacterium RIFCSPHIGHO2_02_FULL_39_9</name>
    <dbReference type="NCBI Taxonomy" id="1802040"/>
    <lineage>
        <taxon>Bacteria</taxon>
        <taxon>Candidatus Roizmaniibacteriota</taxon>
    </lineage>
</organism>
<feature type="domain" description="PIN" evidence="1">
    <location>
        <begin position="5"/>
        <end position="117"/>
    </location>
</feature>
<dbReference type="EMBL" id="MFZP01000033">
    <property type="protein sequence ID" value="OGK26912.1"/>
    <property type="molecule type" value="Genomic_DNA"/>
</dbReference>
<sequence length="142" mass="16121">MTAKIKVYFDSDVIISSLFSSRGAADILLKTAEIKPLASDLQKKELRTVAGRLKLDLKKLEILLNEKFSLVKIKKTETNIEKKFLKYVLDPDDAHIVAGIATSKPSFFVSYNQRHFLANKIKTDLKVISLIPAQLLQYLRSR</sequence>
<dbReference type="AlphaFoldDB" id="A0A1F7H8B0"/>
<reference evidence="2 3" key="1">
    <citation type="journal article" date="2016" name="Nat. Commun.">
        <title>Thousands of microbial genomes shed light on interconnected biogeochemical processes in an aquifer system.</title>
        <authorList>
            <person name="Anantharaman K."/>
            <person name="Brown C.T."/>
            <person name="Hug L.A."/>
            <person name="Sharon I."/>
            <person name="Castelle C.J."/>
            <person name="Probst A.J."/>
            <person name="Thomas B.C."/>
            <person name="Singh A."/>
            <person name="Wilkins M.J."/>
            <person name="Karaoz U."/>
            <person name="Brodie E.L."/>
            <person name="Williams K.H."/>
            <person name="Hubbard S.S."/>
            <person name="Banfield J.F."/>
        </authorList>
    </citation>
    <scope>NUCLEOTIDE SEQUENCE [LARGE SCALE GENOMIC DNA]</scope>
</reference>
<dbReference type="SUPFAM" id="SSF88723">
    <property type="entry name" value="PIN domain-like"/>
    <property type="match status" value="1"/>
</dbReference>